<gene>
    <name evidence="12" type="ORF">HW115_04995</name>
</gene>
<dbReference type="Pfam" id="PF02836">
    <property type="entry name" value="Glyco_hydro_2_C"/>
    <property type="match status" value="1"/>
</dbReference>
<keyword evidence="4 12" id="KW-0378">Hydrolase</keyword>
<evidence type="ECO:0000256" key="4">
    <source>
        <dbReference type="ARBA" id="ARBA00022801"/>
    </source>
</evidence>
<keyword evidence="5" id="KW-0326">Glycosidase</keyword>
<comment type="catalytic activity">
    <reaction evidence="1">
        <text>Hydrolysis of terminal non-reducing beta-D-galactose residues in beta-D-galactosides.</text>
        <dbReference type="EC" id="3.2.1.23"/>
    </reaction>
</comment>
<feature type="domain" description="Glycoside hydrolase family 2 catalytic" evidence="9">
    <location>
        <begin position="463"/>
        <end position="663"/>
    </location>
</feature>
<dbReference type="SUPFAM" id="SSF51445">
    <property type="entry name" value="(Trans)glycosidases"/>
    <property type="match status" value="1"/>
</dbReference>
<feature type="chain" id="PRO_5032717193" description="beta-galactosidase" evidence="7">
    <location>
        <begin position="22"/>
        <end position="1138"/>
    </location>
</feature>
<dbReference type="InterPro" id="IPR013783">
    <property type="entry name" value="Ig-like_fold"/>
</dbReference>
<dbReference type="InterPro" id="IPR050347">
    <property type="entry name" value="Bact_Beta-galactosidase"/>
</dbReference>
<dbReference type="InterPro" id="IPR017853">
    <property type="entry name" value="GH"/>
</dbReference>
<dbReference type="Proteomes" id="UP000557872">
    <property type="component" value="Unassembled WGS sequence"/>
</dbReference>
<dbReference type="Gene3D" id="2.60.40.10">
    <property type="entry name" value="Immunoglobulins"/>
    <property type="match status" value="1"/>
</dbReference>
<dbReference type="SUPFAM" id="SSF74650">
    <property type="entry name" value="Galactose mutarotase-like"/>
    <property type="match status" value="1"/>
</dbReference>
<evidence type="ECO:0000313" key="12">
    <source>
        <dbReference type="EMBL" id="NWK54954.1"/>
    </source>
</evidence>
<proteinExistence type="inferred from homology"/>
<dbReference type="InterPro" id="IPR036156">
    <property type="entry name" value="Beta-gal/glucu_dom_sf"/>
</dbReference>
<dbReference type="InterPro" id="IPR006104">
    <property type="entry name" value="Glyco_hydro_2_N"/>
</dbReference>
<dbReference type="PANTHER" id="PTHR46323">
    <property type="entry name" value="BETA-GALACTOSIDASE"/>
    <property type="match status" value="1"/>
</dbReference>
<dbReference type="Gene3D" id="2.70.98.10">
    <property type="match status" value="1"/>
</dbReference>
<dbReference type="GO" id="GO:0030246">
    <property type="term" value="F:carbohydrate binding"/>
    <property type="evidence" value="ECO:0007669"/>
    <property type="project" value="InterPro"/>
</dbReference>
<organism evidence="12 13">
    <name type="scientific">Oceaniferula marina</name>
    <dbReference type="NCBI Taxonomy" id="2748318"/>
    <lineage>
        <taxon>Bacteria</taxon>
        <taxon>Pseudomonadati</taxon>
        <taxon>Verrucomicrobiota</taxon>
        <taxon>Verrucomicrobiia</taxon>
        <taxon>Verrucomicrobiales</taxon>
        <taxon>Verrucomicrobiaceae</taxon>
        <taxon>Oceaniferula</taxon>
    </lineage>
</organism>
<dbReference type="Pfam" id="PF02837">
    <property type="entry name" value="Glyco_hydro_2_N"/>
    <property type="match status" value="1"/>
</dbReference>
<feature type="domain" description="Glycosyl hydrolases family 2 sugar binding" evidence="10">
    <location>
        <begin position="249"/>
        <end position="351"/>
    </location>
</feature>
<keyword evidence="13" id="KW-1185">Reference proteome</keyword>
<dbReference type="PRINTS" id="PR00132">
    <property type="entry name" value="GLHYDRLASE2"/>
</dbReference>
<sequence>MKTHIAIILTYVLPLMGQIHAEQTTKNMSLVAQDNCGVRGKEPHLVEGQAHAFGNPAGQKIDKSDRTCTFGDKVVYVYDGMDIQADYAIKLSFFSAPGDHKRVLKVLSDTRELATITLTPGRLIHKEIDLPKFAYAYGKMRLIFEKVEGSNALVSTIKVFSSNPKKLKAEKGAKANQVVDYSKFLVPQPIYAPFPKTTAGTDQPVMSLNGKWQFHPEPHKEFPSKQGSGWKPIQVPGHWTMQGFTVKDGTHAGYLREFDLPSDWGGKHIRLRFDSVFSDCIVYINGQEAGKHLGTFTAFELDVTELLRPGKNTLALRVRNDSQADVLGSLNQYANFPMGGILRKVTLFAVPELHLTDMRIATTFDSAFEDAVLKLQFEVSNRSLESATHVHLDVKVPGALEHYRIWVPYLENNQSTVVTAAIPIKKPKKWDNEHPNLYTLECTLNNAGQKIETVNKRFGFRQVEVRGKQMFINGKPIKLAGVCRHEAHPLLGRSLTMEQWKKDAELYMTGNVNFIRTSHYPPAEEFVEICDELGLFVELEAPVCWVGHHANYSWRKNDYRDAKWYPYILQANLETIRFHRNNPSIILWSLANESYWSENFVEVMKHAQAEDRTRPVAFHDQDYGGFNNLGSNAPVANIHYPGPNGDQSVKDYTRPIVFGEYCHLNVYNREELVADPGIRNTWGDCLDHIWNKMYNTQACLGGSIWSGIDDLFLLPDGRAVGYGAWGPIDGWRRPKPEYFYQKKVYSPIRLNTADLPAGNTAVVEVDNRHNFTNVNELKIQWSTGEKKGTTTADIAPRSKGKLSIDTPLNDGDELTLSFYSPKGYLIDQFDIPVGKAKATPSESDLPAAPVKLAENDSHFTLTGKGFTCTVDKTTGMITSVKKGDTTLIHDGAHLVINPLKGGGCFPNHSADTPAHDPLCSGWKASSVKATATANAVTINVAGKYAEADGTFTYTINGNGVFAIGYQFTTLAKVDPRQVGLALNLAPEFTQVSWERQSAFSGFPEEHIGRLKGTAPAFYGEKPNYAISADGKVQRKFIREQPTHPWSQDANELGSADFRSTRTGILFYKMSSPAGDHLIILSDGTQAGRCRIDGDQVRLYCIDIDTGGAELFLGGHLGRFRHPLKEGATVSGKMTLQIQ</sequence>
<dbReference type="InterPro" id="IPR006101">
    <property type="entry name" value="Glyco_hydro_2"/>
</dbReference>
<dbReference type="InterPro" id="IPR006102">
    <property type="entry name" value="Ig-like_GH2"/>
</dbReference>
<evidence type="ECO:0000256" key="2">
    <source>
        <dbReference type="ARBA" id="ARBA00007401"/>
    </source>
</evidence>
<dbReference type="InterPro" id="IPR014718">
    <property type="entry name" value="GH-type_carb-bd"/>
</dbReference>
<dbReference type="GO" id="GO:0004565">
    <property type="term" value="F:beta-galactosidase activity"/>
    <property type="evidence" value="ECO:0007669"/>
    <property type="project" value="UniProtKB-EC"/>
</dbReference>
<dbReference type="Gene3D" id="3.20.20.80">
    <property type="entry name" value="Glycosidases"/>
    <property type="match status" value="1"/>
</dbReference>
<dbReference type="GO" id="GO:0005990">
    <property type="term" value="P:lactose catabolic process"/>
    <property type="evidence" value="ECO:0007669"/>
    <property type="project" value="TreeGrafter"/>
</dbReference>
<evidence type="ECO:0000256" key="7">
    <source>
        <dbReference type="SAM" id="SignalP"/>
    </source>
</evidence>
<dbReference type="PANTHER" id="PTHR46323:SF2">
    <property type="entry name" value="BETA-GALACTOSIDASE"/>
    <property type="match status" value="1"/>
</dbReference>
<feature type="signal peptide" evidence="7">
    <location>
        <begin position="1"/>
        <end position="21"/>
    </location>
</feature>
<dbReference type="InterPro" id="IPR011013">
    <property type="entry name" value="Gal_mutarotase_sf_dom"/>
</dbReference>
<evidence type="ECO:0000256" key="6">
    <source>
        <dbReference type="ARBA" id="ARBA00032230"/>
    </source>
</evidence>
<feature type="domain" description="Beta galactosidase small chain/" evidence="11">
    <location>
        <begin position="862"/>
        <end position="993"/>
    </location>
</feature>
<accession>A0A851GLC3</accession>
<comment type="caution">
    <text evidence="12">The sequence shown here is derived from an EMBL/GenBank/DDBJ whole genome shotgun (WGS) entry which is preliminary data.</text>
</comment>
<dbReference type="InterPro" id="IPR008979">
    <property type="entry name" value="Galactose-bd-like_sf"/>
</dbReference>
<dbReference type="EMBL" id="JACBAZ010000002">
    <property type="protein sequence ID" value="NWK54954.1"/>
    <property type="molecule type" value="Genomic_DNA"/>
</dbReference>
<dbReference type="Pfam" id="PF02929">
    <property type="entry name" value="Bgal_small_N"/>
    <property type="match status" value="1"/>
</dbReference>
<protein>
    <recommendedName>
        <fullName evidence="3">beta-galactosidase</fullName>
        <ecNumber evidence="3">3.2.1.23</ecNumber>
    </recommendedName>
    <alternativeName>
        <fullName evidence="6">Lactase</fullName>
    </alternativeName>
</protein>
<evidence type="ECO:0000256" key="3">
    <source>
        <dbReference type="ARBA" id="ARBA00012756"/>
    </source>
</evidence>
<feature type="domain" description="Glycoside hydrolase family 2 immunoglobulin-like beta-sandwich" evidence="8">
    <location>
        <begin position="354"/>
        <end position="461"/>
    </location>
</feature>
<dbReference type="AlphaFoldDB" id="A0A851GLC3"/>
<dbReference type="GO" id="GO:0009341">
    <property type="term" value="C:beta-galactosidase complex"/>
    <property type="evidence" value="ECO:0007669"/>
    <property type="project" value="InterPro"/>
</dbReference>
<dbReference type="Pfam" id="PF00703">
    <property type="entry name" value="Glyco_hydro_2"/>
    <property type="match status" value="1"/>
</dbReference>
<reference evidence="12 13" key="1">
    <citation type="submission" date="2020-07" db="EMBL/GenBank/DDBJ databases">
        <title>Roseicoccus Jingziensis gen. nov., sp. nov., isolated from coastal seawater.</title>
        <authorList>
            <person name="Feng X."/>
        </authorList>
    </citation>
    <scope>NUCLEOTIDE SEQUENCE [LARGE SCALE GENOMIC DNA]</scope>
    <source>
        <strain evidence="12 13">N1E253</strain>
    </source>
</reference>
<keyword evidence="7" id="KW-0732">Signal</keyword>
<evidence type="ECO:0000259" key="8">
    <source>
        <dbReference type="Pfam" id="PF00703"/>
    </source>
</evidence>
<name>A0A851GLC3_9BACT</name>
<dbReference type="SUPFAM" id="SSF49303">
    <property type="entry name" value="beta-Galactosidase/glucuronidase domain"/>
    <property type="match status" value="1"/>
</dbReference>
<evidence type="ECO:0000256" key="1">
    <source>
        <dbReference type="ARBA" id="ARBA00001412"/>
    </source>
</evidence>
<evidence type="ECO:0000259" key="10">
    <source>
        <dbReference type="Pfam" id="PF02837"/>
    </source>
</evidence>
<comment type="similarity">
    <text evidence="2">Belongs to the glycosyl hydrolase 2 family.</text>
</comment>
<dbReference type="RefSeq" id="WP_178931500.1">
    <property type="nucleotide sequence ID" value="NZ_JACBAZ010000002.1"/>
</dbReference>
<dbReference type="InterPro" id="IPR006103">
    <property type="entry name" value="Glyco_hydro_2_cat"/>
</dbReference>
<dbReference type="InterPro" id="IPR004199">
    <property type="entry name" value="B-gal_small/dom_5"/>
</dbReference>
<evidence type="ECO:0000256" key="5">
    <source>
        <dbReference type="ARBA" id="ARBA00023295"/>
    </source>
</evidence>
<dbReference type="EC" id="3.2.1.23" evidence="3"/>
<evidence type="ECO:0000259" key="9">
    <source>
        <dbReference type="Pfam" id="PF02836"/>
    </source>
</evidence>
<dbReference type="Gene3D" id="2.60.120.260">
    <property type="entry name" value="Galactose-binding domain-like"/>
    <property type="match status" value="1"/>
</dbReference>
<evidence type="ECO:0000259" key="11">
    <source>
        <dbReference type="Pfam" id="PF02929"/>
    </source>
</evidence>
<dbReference type="SUPFAM" id="SSF49785">
    <property type="entry name" value="Galactose-binding domain-like"/>
    <property type="match status" value="1"/>
</dbReference>
<evidence type="ECO:0000313" key="13">
    <source>
        <dbReference type="Proteomes" id="UP000557872"/>
    </source>
</evidence>